<dbReference type="Proteomes" id="UP000813461">
    <property type="component" value="Unassembled WGS sequence"/>
</dbReference>
<reference evidence="2" key="1">
    <citation type="journal article" date="2021" name="Nat. Commun.">
        <title>Genetic determinants of endophytism in the Arabidopsis root mycobiome.</title>
        <authorList>
            <person name="Mesny F."/>
            <person name="Miyauchi S."/>
            <person name="Thiergart T."/>
            <person name="Pickel B."/>
            <person name="Atanasova L."/>
            <person name="Karlsson M."/>
            <person name="Huettel B."/>
            <person name="Barry K.W."/>
            <person name="Haridas S."/>
            <person name="Chen C."/>
            <person name="Bauer D."/>
            <person name="Andreopoulos W."/>
            <person name="Pangilinan J."/>
            <person name="LaButti K."/>
            <person name="Riley R."/>
            <person name="Lipzen A."/>
            <person name="Clum A."/>
            <person name="Drula E."/>
            <person name="Henrissat B."/>
            <person name="Kohler A."/>
            <person name="Grigoriev I.V."/>
            <person name="Martin F.M."/>
            <person name="Hacquard S."/>
        </authorList>
    </citation>
    <scope>NUCLEOTIDE SEQUENCE</scope>
    <source>
        <strain evidence="2">MPI-SDFR-AT-0120</strain>
    </source>
</reference>
<dbReference type="InterPro" id="IPR052741">
    <property type="entry name" value="Mitochondrial_HTD2"/>
</dbReference>
<gene>
    <name evidence="2" type="ORF">FB567DRAFT_549048</name>
</gene>
<dbReference type="SUPFAM" id="SSF54637">
    <property type="entry name" value="Thioesterase/thiol ester dehydrase-isomerase"/>
    <property type="match status" value="1"/>
</dbReference>
<evidence type="ECO:0008006" key="4">
    <source>
        <dbReference type="Google" id="ProtNLM"/>
    </source>
</evidence>
<dbReference type="PANTHER" id="PTHR28152">
    <property type="entry name" value="HYDROXYACYL-THIOESTER DEHYDRATASE TYPE 2, MITOCHONDRIAL"/>
    <property type="match status" value="1"/>
</dbReference>
<accession>A0A8K0VZB3</accession>
<feature type="region of interest" description="Disordered" evidence="1">
    <location>
        <begin position="414"/>
        <end position="547"/>
    </location>
</feature>
<evidence type="ECO:0000313" key="2">
    <source>
        <dbReference type="EMBL" id="KAH7087795.1"/>
    </source>
</evidence>
<name>A0A8K0VZB3_9PLEO</name>
<dbReference type="EMBL" id="JAGMVJ010000009">
    <property type="protein sequence ID" value="KAH7087795.1"/>
    <property type="molecule type" value="Genomic_DNA"/>
</dbReference>
<dbReference type="AlphaFoldDB" id="A0A8K0VZB3"/>
<feature type="compositionally biased region" description="Low complexity" evidence="1">
    <location>
        <begin position="505"/>
        <end position="524"/>
    </location>
</feature>
<dbReference type="OrthoDB" id="3257538at2759"/>
<proteinExistence type="predicted"/>
<organism evidence="2 3">
    <name type="scientific">Paraphoma chrysanthemicola</name>
    <dbReference type="NCBI Taxonomy" id="798071"/>
    <lineage>
        <taxon>Eukaryota</taxon>
        <taxon>Fungi</taxon>
        <taxon>Dikarya</taxon>
        <taxon>Ascomycota</taxon>
        <taxon>Pezizomycotina</taxon>
        <taxon>Dothideomycetes</taxon>
        <taxon>Pleosporomycetidae</taxon>
        <taxon>Pleosporales</taxon>
        <taxon>Pleosporineae</taxon>
        <taxon>Phaeosphaeriaceae</taxon>
        <taxon>Paraphoma</taxon>
    </lineage>
</organism>
<dbReference type="GO" id="GO:0005739">
    <property type="term" value="C:mitochondrion"/>
    <property type="evidence" value="ECO:0007669"/>
    <property type="project" value="TreeGrafter"/>
</dbReference>
<comment type="caution">
    <text evidence="2">The sequence shown here is derived from an EMBL/GenBank/DDBJ whole genome shotgun (WGS) entry which is preliminary data.</text>
</comment>
<dbReference type="InterPro" id="IPR029069">
    <property type="entry name" value="HotDog_dom_sf"/>
</dbReference>
<dbReference type="PANTHER" id="PTHR28152:SF1">
    <property type="entry name" value="HYDROXYACYL-THIOESTER DEHYDRATASE TYPE 2, MITOCHONDRIAL"/>
    <property type="match status" value="1"/>
</dbReference>
<dbReference type="Gene3D" id="3.10.129.10">
    <property type="entry name" value="Hotdog Thioesterase"/>
    <property type="match status" value="1"/>
</dbReference>
<feature type="compositionally biased region" description="Polar residues" evidence="1">
    <location>
        <begin position="484"/>
        <end position="494"/>
    </location>
</feature>
<sequence>MTASHLMSPYTQCFSRIARTRLRPLQWRRLPARCYATSTADDPPWFQKLRTEMLGRDAISSREFIDENVEHKLTDTLSTFLPPDWCTRVNGKGKVVPVGHHLVWFNTSMPVDKLLPDGTDPLQSPGDPWVRRMWAGGSLKIRPKAYYDPGSGFTIDNYVICAEHISDVQLRGQGDAAKIFVTIERKFARHEILRDKHAAWSKKTRGTGPQSYFRQQIKSEGWGDAVLVEQRNLVFLKDKTPAELEAIAAGDMAPIRYLKPPGEPEFSYTLTPTRTLLFRYSALTFNAHLIHLDREYARNIEGHRNLLVHGPLSLTLMLQAMSAHIKTKSQGSQVLESIEYRNLAPLYCDEEMRICGRRRENSASGSWVFDIWIEGPSGGVAVKGTVLTSNDLKSGAQWTIEKPEGSTNIRFVTAPGENVQANVSSKGKRDRSSRGKQGQATPVRYTYRSPTDVAPDRSSLDGQGSELIIPKAARSAASTKATSEVPTASLSTFSLPPAPETAQFSSTNSTSSNDSSSQSSTTGSRDVGHAHRRNMPRRASSYAQSKSNIASTFRRVLAPPPPMKRAVSLRTRILLQRSARVVSNLNYNPVPIIRKYRGKQYIYDPSRVARRHSRFERDGVRAFYKPRIVKSKTALGRSVS</sequence>
<protein>
    <recommendedName>
        <fullName evidence="4">Mesaconyl-C4 CoA hydratase</fullName>
    </recommendedName>
</protein>
<evidence type="ECO:0000256" key="1">
    <source>
        <dbReference type="SAM" id="MobiDB-lite"/>
    </source>
</evidence>
<feature type="compositionally biased region" description="Low complexity" evidence="1">
    <location>
        <begin position="471"/>
        <end position="483"/>
    </location>
</feature>
<keyword evidence="3" id="KW-1185">Reference proteome</keyword>
<dbReference type="GO" id="GO:0019171">
    <property type="term" value="F:(3R)-hydroxyacyl-[acyl-carrier-protein] dehydratase activity"/>
    <property type="evidence" value="ECO:0007669"/>
    <property type="project" value="TreeGrafter"/>
</dbReference>
<evidence type="ECO:0000313" key="3">
    <source>
        <dbReference type="Proteomes" id="UP000813461"/>
    </source>
</evidence>